<proteinExistence type="predicted"/>
<feature type="region of interest" description="Disordered" evidence="1">
    <location>
        <begin position="35"/>
        <end position="56"/>
    </location>
</feature>
<dbReference type="Proteomes" id="UP001209854">
    <property type="component" value="Unassembled WGS sequence"/>
</dbReference>
<evidence type="ECO:0000313" key="4">
    <source>
        <dbReference type="Proteomes" id="UP001209854"/>
    </source>
</evidence>
<keyword evidence="4" id="KW-1185">Reference proteome</keyword>
<keyword evidence="2" id="KW-0812">Transmembrane</keyword>
<evidence type="ECO:0000313" key="3">
    <source>
        <dbReference type="EMBL" id="MCW7552575.1"/>
    </source>
</evidence>
<reference evidence="3 4" key="1">
    <citation type="submission" date="2022-10" db="EMBL/GenBank/DDBJ databases">
        <title>High-quality genome sequences of two octocoral-associated bacteria, Endozoicomonas euniceicola EF212 and Endozoicomonas gorgoniicola PS125.</title>
        <authorList>
            <person name="Chiou Y.-J."/>
            <person name="Chen Y.-H."/>
        </authorList>
    </citation>
    <scope>NUCLEOTIDE SEQUENCE [LARGE SCALE GENOMIC DNA]</scope>
    <source>
        <strain evidence="3 4">PS125</strain>
    </source>
</reference>
<dbReference type="Pfam" id="PF10805">
    <property type="entry name" value="DUF2730"/>
    <property type="match status" value="1"/>
</dbReference>
<feature type="transmembrane region" description="Helical" evidence="2">
    <location>
        <begin position="12"/>
        <end position="31"/>
    </location>
</feature>
<protein>
    <submittedName>
        <fullName evidence="3">DUF2730 domain-containing protein</fullName>
    </submittedName>
</protein>
<dbReference type="InterPro" id="IPR020269">
    <property type="entry name" value="Phage_Mu_Releasin"/>
</dbReference>
<organism evidence="3 4">
    <name type="scientific">Endozoicomonas gorgoniicola</name>
    <dbReference type="NCBI Taxonomy" id="1234144"/>
    <lineage>
        <taxon>Bacteria</taxon>
        <taxon>Pseudomonadati</taxon>
        <taxon>Pseudomonadota</taxon>
        <taxon>Gammaproteobacteria</taxon>
        <taxon>Oceanospirillales</taxon>
        <taxon>Endozoicomonadaceae</taxon>
        <taxon>Endozoicomonas</taxon>
    </lineage>
</organism>
<evidence type="ECO:0000256" key="2">
    <source>
        <dbReference type="SAM" id="Phobius"/>
    </source>
</evidence>
<dbReference type="EMBL" id="JAPFCC010000001">
    <property type="protein sequence ID" value="MCW7552575.1"/>
    <property type="molecule type" value="Genomic_DNA"/>
</dbReference>
<name>A0ABT3MT76_9GAMM</name>
<accession>A0ABT3MT76</accession>
<keyword evidence="2" id="KW-1133">Transmembrane helix</keyword>
<gene>
    <name evidence="3" type="ORF">NX722_07915</name>
</gene>
<dbReference type="RefSeq" id="WP_262567528.1">
    <property type="nucleotide sequence ID" value="NZ_JAPFCC010000001.1"/>
</dbReference>
<sequence>MPVEMDYGAARFWWDVVQSLALLALFIWTALDKRRQKNTQGIDAVRESQKKQDRRIQRLEDNQERLATHEDLSDIKSDLSGLQEKITAQNNLLQTIHQFLLTNKKGE</sequence>
<keyword evidence="2" id="KW-0472">Membrane</keyword>
<feature type="compositionally biased region" description="Basic and acidic residues" evidence="1">
    <location>
        <begin position="44"/>
        <end position="56"/>
    </location>
</feature>
<comment type="caution">
    <text evidence="3">The sequence shown here is derived from an EMBL/GenBank/DDBJ whole genome shotgun (WGS) entry which is preliminary data.</text>
</comment>
<evidence type="ECO:0000256" key="1">
    <source>
        <dbReference type="SAM" id="MobiDB-lite"/>
    </source>
</evidence>